<dbReference type="Gene3D" id="2.60.120.620">
    <property type="entry name" value="q2cbj1_9rhob like domain"/>
    <property type="match status" value="1"/>
</dbReference>
<proteinExistence type="predicted"/>
<evidence type="ECO:0000256" key="1">
    <source>
        <dbReference type="ARBA" id="ARBA00001962"/>
    </source>
</evidence>
<gene>
    <name evidence="2" type="ORF">OS493_016091</name>
</gene>
<reference evidence="2" key="1">
    <citation type="submission" date="2023-01" db="EMBL/GenBank/DDBJ databases">
        <title>Genome assembly of the deep-sea coral Lophelia pertusa.</title>
        <authorList>
            <person name="Herrera S."/>
            <person name="Cordes E."/>
        </authorList>
    </citation>
    <scope>NUCLEOTIDE SEQUENCE</scope>
    <source>
        <strain evidence="2">USNM1676648</strain>
        <tissue evidence="2">Polyp</tissue>
    </source>
</reference>
<name>A0A9X0A1M0_9CNID</name>
<dbReference type="PANTHER" id="PTHR20883">
    <property type="entry name" value="PHYTANOYL-COA DIOXYGENASE DOMAIN CONTAINING 1"/>
    <property type="match status" value="1"/>
</dbReference>
<dbReference type="AlphaFoldDB" id="A0A9X0A1M0"/>
<sequence>MVHGPVARVVHVRMDLGPFGGVTALLSNQKELNLVKRKCFSRLRRSRSRQLTLNMWRIFRFQSPCFKSPAAFSRHLVTALEVRTFQEQGVVCLRGVFGEWIERLTKGIARNRANPSKFSEWLRAEDSKSFYFNDFLNWRQIPEFEEFVDGSPAGEIAGKLMAAEYAIFYHEHVFTKDPGTNLATPWHHDQAYYPMNGWKNCSLWIPFTPVSKASCLTYIGGSHKWGKWFIPRKFASLQNYKYTDANESTDKVFEDIPDIDAHPEKYEQFAWDMEVNTIAL</sequence>
<dbReference type="OrthoDB" id="445007at2759"/>
<evidence type="ECO:0008006" key="4">
    <source>
        <dbReference type="Google" id="ProtNLM"/>
    </source>
</evidence>
<organism evidence="2 3">
    <name type="scientific">Desmophyllum pertusum</name>
    <dbReference type="NCBI Taxonomy" id="174260"/>
    <lineage>
        <taxon>Eukaryota</taxon>
        <taxon>Metazoa</taxon>
        <taxon>Cnidaria</taxon>
        <taxon>Anthozoa</taxon>
        <taxon>Hexacorallia</taxon>
        <taxon>Scleractinia</taxon>
        <taxon>Caryophylliina</taxon>
        <taxon>Caryophylliidae</taxon>
        <taxon>Desmophyllum</taxon>
    </lineage>
</organism>
<comment type="caution">
    <text evidence="2">The sequence shown here is derived from an EMBL/GenBank/DDBJ whole genome shotgun (WGS) entry which is preliminary data.</text>
</comment>
<dbReference type="SUPFAM" id="SSF51197">
    <property type="entry name" value="Clavaminate synthase-like"/>
    <property type="match status" value="1"/>
</dbReference>
<dbReference type="Proteomes" id="UP001163046">
    <property type="component" value="Unassembled WGS sequence"/>
</dbReference>
<dbReference type="InterPro" id="IPR008775">
    <property type="entry name" value="Phytyl_CoA_dOase-like"/>
</dbReference>
<evidence type="ECO:0000313" key="3">
    <source>
        <dbReference type="Proteomes" id="UP001163046"/>
    </source>
</evidence>
<accession>A0A9X0A1M0</accession>
<dbReference type="PANTHER" id="PTHR20883:SF49">
    <property type="entry name" value="PHYTANOYL-COA DIOXYGENASE"/>
    <property type="match status" value="1"/>
</dbReference>
<dbReference type="Pfam" id="PF05721">
    <property type="entry name" value="PhyH"/>
    <property type="match status" value="1"/>
</dbReference>
<evidence type="ECO:0000313" key="2">
    <source>
        <dbReference type="EMBL" id="KAJ7391803.1"/>
    </source>
</evidence>
<protein>
    <recommendedName>
        <fullName evidence="4">Phytanoyl-CoA dioxygenase</fullName>
    </recommendedName>
</protein>
<dbReference type="EMBL" id="MU825404">
    <property type="protein sequence ID" value="KAJ7391803.1"/>
    <property type="molecule type" value="Genomic_DNA"/>
</dbReference>
<keyword evidence="3" id="KW-1185">Reference proteome</keyword>
<comment type="cofactor">
    <cofactor evidence="1">
        <name>Fe cation</name>
        <dbReference type="ChEBI" id="CHEBI:24875"/>
    </cofactor>
</comment>